<accession>A0AAX2SBD1</accession>
<dbReference type="EMBL" id="SPNK01000008">
    <property type="protein sequence ID" value="TFI00625.1"/>
    <property type="molecule type" value="Genomic_DNA"/>
</dbReference>
<feature type="region of interest" description="Disordered" evidence="1">
    <location>
        <begin position="25"/>
        <end position="81"/>
    </location>
</feature>
<dbReference type="AlphaFoldDB" id="A0AAX2SBD1"/>
<feature type="compositionally biased region" description="Low complexity" evidence="1">
    <location>
        <begin position="61"/>
        <end position="81"/>
    </location>
</feature>
<dbReference type="PROSITE" id="PS51257">
    <property type="entry name" value="PROKAR_LIPOPROTEIN"/>
    <property type="match status" value="1"/>
</dbReference>
<comment type="caution">
    <text evidence="2">The sequence shown here is derived from an EMBL/GenBank/DDBJ whole genome shotgun (WGS) entry which is preliminary data.</text>
</comment>
<evidence type="ECO:0008006" key="4">
    <source>
        <dbReference type="Google" id="ProtNLM"/>
    </source>
</evidence>
<gene>
    <name evidence="2" type="ORF">E4P33_08120</name>
</gene>
<protein>
    <recommendedName>
        <fullName evidence="4">Lipoprotein</fullName>
    </recommendedName>
</protein>
<reference evidence="2 3" key="1">
    <citation type="submission" date="2019-03" db="EMBL/GenBank/DDBJ databases">
        <title>Genome Sequencing and Assembly of Various Microbes Isolated from Alder Root Nodule.</title>
        <authorList>
            <person name="Swanson E."/>
            <person name="Sevigny J.L."/>
            <person name="Pesce C."/>
            <person name="Davis I."/>
            <person name="Kleiner V."/>
            <person name="Tisa L."/>
        </authorList>
    </citation>
    <scope>NUCLEOTIDE SEQUENCE [LARGE SCALE GENOMIC DNA]</scope>
    <source>
        <strain evidence="2 3">4R-31</strain>
    </source>
</reference>
<evidence type="ECO:0000313" key="2">
    <source>
        <dbReference type="EMBL" id="TFI00625.1"/>
    </source>
</evidence>
<keyword evidence="3" id="KW-1185">Reference proteome</keyword>
<evidence type="ECO:0000313" key="3">
    <source>
        <dbReference type="Proteomes" id="UP000298017"/>
    </source>
</evidence>
<name>A0AAX2SBD1_KOCRH</name>
<dbReference type="Proteomes" id="UP000298017">
    <property type="component" value="Unassembled WGS sequence"/>
</dbReference>
<sequence>MNSHKLKIVTAAAVAVPLLVGCGQGGESAEASSPAASQTQAATASSAPASPAATTGGGDAAGSPAASAAPSTSGAPGSGSALPAVKDPCAGVCEETARVKVQHPTFGPMEIVSYTLTTVPGTAPQGKRPSYAVYQNGQSVGYASSPEKTTAVSFGAEPMIGDQLWEVDPKSPVDKYGNVYFSDSMGVTVISPTEKGYDSHGTLPGSEKSQYPFEQAGVTIDAAGEPTVTRKVVGSDGVLTGETVQWTWNGSAFVAQK</sequence>
<proteinExistence type="predicted"/>
<feature type="compositionally biased region" description="Low complexity" evidence="1">
    <location>
        <begin position="27"/>
        <end position="54"/>
    </location>
</feature>
<evidence type="ECO:0000256" key="1">
    <source>
        <dbReference type="SAM" id="MobiDB-lite"/>
    </source>
</evidence>
<dbReference type="RefSeq" id="WP_135010696.1">
    <property type="nucleotide sequence ID" value="NZ_JAYEXM010000005.1"/>
</dbReference>
<organism evidence="2 3">
    <name type="scientific">Kocuria rhizophila</name>
    <dbReference type="NCBI Taxonomy" id="72000"/>
    <lineage>
        <taxon>Bacteria</taxon>
        <taxon>Bacillati</taxon>
        <taxon>Actinomycetota</taxon>
        <taxon>Actinomycetes</taxon>
        <taxon>Micrococcales</taxon>
        <taxon>Micrococcaceae</taxon>
        <taxon>Kocuria</taxon>
    </lineage>
</organism>